<dbReference type="Proteomes" id="UP000054018">
    <property type="component" value="Unassembled WGS sequence"/>
</dbReference>
<reference evidence="2 3" key="1">
    <citation type="submission" date="2014-04" db="EMBL/GenBank/DDBJ databases">
        <authorList>
            <consortium name="DOE Joint Genome Institute"/>
            <person name="Kuo A."/>
            <person name="Kohler A."/>
            <person name="Costa M.D."/>
            <person name="Nagy L.G."/>
            <person name="Floudas D."/>
            <person name="Copeland A."/>
            <person name="Barry K.W."/>
            <person name="Cichocki N."/>
            <person name="Veneault-Fourrey C."/>
            <person name="LaButti K."/>
            <person name="Lindquist E.A."/>
            <person name="Lipzen A."/>
            <person name="Lundell T."/>
            <person name="Morin E."/>
            <person name="Murat C."/>
            <person name="Sun H."/>
            <person name="Tunlid A."/>
            <person name="Henrissat B."/>
            <person name="Grigoriev I.V."/>
            <person name="Hibbett D.S."/>
            <person name="Martin F."/>
            <person name="Nordberg H.P."/>
            <person name="Cantor M.N."/>
            <person name="Hua S.X."/>
        </authorList>
    </citation>
    <scope>NUCLEOTIDE SEQUENCE [LARGE SCALE GENOMIC DNA]</scope>
    <source>
        <strain evidence="2 3">441</strain>
    </source>
</reference>
<gene>
    <name evidence="2" type="ORF">PISMIDRAFT_80385</name>
</gene>
<feature type="non-terminal residue" evidence="2">
    <location>
        <position position="1"/>
    </location>
</feature>
<dbReference type="InterPro" id="IPR012337">
    <property type="entry name" value="RNaseH-like_sf"/>
</dbReference>
<dbReference type="SUPFAM" id="SSF53098">
    <property type="entry name" value="Ribonuclease H-like"/>
    <property type="match status" value="1"/>
</dbReference>
<feature type="domain" description="HAT C-terminal dimerisation" evidence="1">
    <location>
        <begin position="1"/>
        <end position="50"/>
    </location>
</feature>
<protein>
    <recommendedName>
        <fullName evidence="1">HAT C-terminal dimerisation domain-containing protein</fullName>
    </recommendedName>
</protein>
<feature type="non-terminal residue" evidence="2">
    <location>
        <position position="50"/>
    </location>
</feature>
<accession>A0A0C9ZD82</accession>
<dbReference type="Pfam" id="PF05699">
    <property type="entry name" value="Dimer_Tnp_hAT"/>
    <property type="match status" value="1"/>
</dbReference>
<keyword evidence="3" id="KW-1185">Reference proteome</keyword>
<dbReference type="EMBL" id="KN833816">
    <property type="protein sequence ID" value="KIK17898.1"/>
    <property type="molecule type" value="Genomic_DNA"/>
</dbReference>
<evidence type="ECO:0000313" key="3">
    <source>
        <dbReference type="Proteomes" id="UP000054018"/>
    </source>
</evidence>
<dbReference type="AlphaFoldDB" id="A0A0C9ZD82"/>
<evidence type="ECO:0000259" key="1">
    <source>
        <dbReference type="Pfam" id="PF05699"/>
    </source>
</evidence>
<dbReference type="GO" id="GO:0046983">
    <property type="term" value="F:protein dimerization activity"/>
    <property type="evidence" value="ECO:0007669"/>
    <property type="project" value="InterPro"/>
</dbReference>
<dbReference type="InterPro" id="IPR008906">
    <property type="entry name" value="HATC_C_dom"/>
</dbReference>
<name>A0A0C9ZD82_9AGAM</name>
<proteinExistence type="predicted"/>
<evidence type="ECO:0000313" key="2">
    <source>
        <dbReference type="EMBL" id="KIK17898.1"/>
    </source>
</evidence>
<reference evidence="3" key="2">
    <citation type="submission" date="2015-01" db="EMBL/GenBank/DDBJ databases">
        <title>Evolutionary Origins and Diversification of the Mycorrhizal Mutualists.</title>
        <authorList>
            <consortium name="DOE Joint Genome Institute"/>
            <consortium name="Mycorrhizal Genomics Consortium"/>
            <person name="Kohler A."/>
            <person name="Kuo A."/>
            <person name="Nagy L.G."/>
            <person name="Floudas D."/>
            <person name="Copeland A."/>
            <person name="Barry K.W."/>
            <person name="Cichocki N."/>
            <person name="Veneault-Fourrey C."/>
            <person name="LaButti K."/>
            <person name="Lindquist E.A."/>
            <person name="Lipzen A."/>
            <person name="Lundell T."/>
            <person name="Morin E."/>
            <person name="Murat C."/>
            <person name="Riley R."/>
            <person name="Ohm R."/>
            <person name="Sun H."/>
            <person name="Tunlid A."/>
            <person name="Henrissat B."/>
            <person name="Grigoriev I.V."/>
            <person name="Hibbett D.S."/>
            <person name="Martin F."/>
        </authorList>
    </citation>
    <scope>NUCLEOTIDE SEQUENCE [LARGE SCALE GENOMIC DNA]</scope>
    <source>
        <strain evidence="3">441</strain>
    </source>
</reference>
<organism evidence="2 3">
    <name type="scientific">Pisolithus microcarpus 441</name>
    <dbReference type="NCBI Taxonomy" id="765257"/>
    <lineage>
        <taxon>Eukaryota</taxon>
        <taxon>Fungi</taxon>
        <taxon>Dikarya</taxon>
        <taxon>Basidiomycota</taxon>
        <taxon>Agaricomycotina</taxon>
        <taxon>Agaricomycetes</taxon>
        <taxon>Agaricomycetidae</taxon>
        <taxon>Boletales</taxon>
        <taxon>Sclerodermatineae</taxon>
        <taxon>Pisolithaceae</taxon>
        <taxon>Pisolithus</taxon>
    </lineage>
</organism>
<dbReference type="OrthoDB" id="1715602at2759"/>
<sequence length="50" mass="5767">YPRLSCMALDYLSIPATSIDVERLFSKGRVFLPYLRNRMSSQTTHALMCL</sequence>
<dbReference type="HOGENOM" id="CLU_009123_11_1_1"/>